<dbReference type="AlphaFoldDB" id="A0A9P8US72"/>
<name>A0A9P8US72_9PEZI</name>
<accession>A0A9P8US72</accession>
<dbReference type="Proteomes" id="UP000758603">
    <property type="component" value="Unassembled WGS sequence"/>
</dbReference>
<evidence type="ECO:0000313" key="2">
    <source>
        <dbReference type="Proteomes" id="UP000758603"/>
    </source>
</evidence>
<comment type="caution">
    <text evidence="1">The sequence shown here is derived from an EMBL/GenBank/DDBJ whole genome shotgun (WGS) entry which is preliminary data.</text>
</comment>
<sequence length="100" mass="10711">MTFQLSPHSHSSSSAHGPFSVDLHYAPASLCLPRSGRAVSLPAITMSNLHAKKFGDPLPFRNSPVLLPWPAPSVIPEPCFASLAETELATRCLSDRSVVC</sequence>
<organism evidence="1 2">
    <name type="scientific">Truncatella angustata</name>
    <dbReference type="NCBI Taxonomy" id="152316"/>
    <lineage>
        <taxon>Eukaryota</taxon>
        <taxon>Fungi</taxon>
        <taxon>Dikarya</taxon>
        <taxon>Ascomycota</taxon>
        <taxon>Pezizomycotina</taxon>
        <taxon>Sordariomycetes</taxon>
        <taxon>Xylariomycetidae</taxon>
        <taxon>Amphisphaeriales</taxon>
        <taxon>Sporocadaceae</taxon>
        <taxon>Truncatella</taxon>
    </lineage>
</organism>
<reference evidence="1" key="1">
    <citation type="journal article" date="2021" name="Nat. Commun.">
        <title>Genetic determinants of endophytism in the Arabidopsis root mycobiome.</title>
        <authorList>
            <person name="Mesny F."/>
            <person name="Miyauchi S."/>
            <person name="Thiergart T."/>
            <person name="Pickel B."/>
            <person name="Atanasova L."/>
            <person name="Karlsson M."/>
            <person name="Huettel B."/>
            <person name="Barry K.W."/>
            <person name="Haridas S."/>
            <person name="Chen C."/>
            <person name="Bauer D."/>
            <person name="Andreopoulos W."/>
            <person name="Pangilinan J."/>
            <person name="LaButti K."/>
            <person name="Riley R."/>
            <person name="Lipzen A."/>
            <person name="Clum A."/>
            <person name="Drula E."/>
            <person name="Henrissat B."/>
            <person name="Kohler A."/>
            <person name="Grigoriev I.V."/>
            <person name="Martin F.M."/>
            <person name="Hacquard S."/>
        </authorList>
    </citation>
    <scope>NUCLEOTIDE SEQUENCE</scope>
    <source>
        <strain evidence="1">MPI-SDFR-AT-0073</strain>
    </source>
</reference>
<keyword evidence="2" id="KW-1185">Reference proteome</keyword>
<gene>
    <name evidence="1" type="ORF">BKA67DRAFT_554624</name>
</gene>
<evidence type="ECO:0000313" key="1">
    <source>
        <dbReference type="EMBL" id="KAH6657226.1"/>
    </source>
</evidence>
<dbReference type="EMBL" id="JAGPXC010000002">
    <property type="protein sequence ID" value="KAH6657226.1"/>
    <property type="molecule type" value="Genomic_DNA"/>
</dbReference>
<proteinExistence type="predicted"/>
<dbReference type="GeneID" id="70130897"/>
<protein>
    <submittedName>
        <fullName evidence="1">Uncharacterized protein</fullName>
    </submittedName>
</protein>
<dbReference type="RefSeq" id="XP_045961460.1">
    <property type="nucleotide sequence ID" value="XM_046102005.1"/>
</dbReference>